<protein>
    <submittedName>
        <fullName evidence="2">Uncharacterized protein</fullName>
    </submittedName>
</protein>
<reference evidence="2" key="1">
    <citation type="submission" date="2023-03" db="EMBL/GenBank/DDBJ databases">
        <title>Massive genome expansion in bonnet fungi (Mycena s.s.) driven by repeated elements and novel gene families across ecological guilds.</title>
        <authorList>
            <consortium name="Lawrence Berkeley National Laboratory"/>
            <person name="Harder C.B."/>
            <person name="Miyauchi S."/>
            <person name="Viragh M."/>
            <person name="Kuo A."/>
            <person name="Thoen E."/>
            <person name="Andreopoulos B."/>
            <person name="Lu D."/>
            <person name="Skrede I."/>
            <person name="Drula E."/>
            <person name="Henrissat B."/>
            <person name="Morin E."/>
            <person name="Kohler A."/>
            <person name="Barry K."/>
            <person name="LaButti K."/>
            <person name="Morin E."/>
            <person name="Salamov A."/>
            <person name="Lipzen A."/>
            <person name="Mereny Z."/>
            <person name="Hegedus B."/>
            <person name="Baldrian P."/>
            <person name="Stursova M."/>
            <person name="Weitz H."/>
            <person name="Taylor A."/>
            <person name="Grigoriev I.V."/>
            <person name="Nagy L.G."/>
            <person name="Martin F."/>
            <person name="Kauserud H."/>
        </authorList>
    </citation>
    <scope>NUCLEOTIDE SEQUENCE</scope>
    <source>
        <strain evidence="2">CBHHK188m</strain>
    </source>
</reference>
<proteinExistence type="predicted"/>
<comment type="caution">
    <text evidence="2">The sequence shown here is derived from an EMBL/GenBank/DDBJ whole genome shotgun (WGS) entry which is preliminary data.</text>
</comment>
<feature type="compositionally biased region" description="Polar residues" evidence="1">
    <location>
        <begin position="128"/>
        <end position="149"/>
    </location>
</feature>
<keyword evidence="3" id="KW-1185">Reference proteome</keyword>
<dbReference type="AlphaFoldDB" id="A0AAD7K7H3"/>
<organism evidence="2 3">
    <name type="scientific">Mycena maculata</name>
    <dbReference type="NCBI Taxonomy" id="230809"/>
    <lineage>
        <taxon>Eukaryota</taxon>
        <taxon>Fungi</taxon>
        <taxon>Dikarya</taxon>
        <taxon>Basidiomycota</taxon>
        <taxon>Agaricomycotina</taxon>
        <taxon>Agaricomycetes</taxon>
        <taxon>Agaricomycetidae</taxon>
        <taxon>Agaricales</taxon>
        <taxon>Marasmiineae</taxon>
        <taxon>Mycenaceae</taxon>
        <taxon>Mycena</taxon>
    </lineage>
</organism>
<name>A0AAD7K7H3_9AGAR</name>
<gene>
    <name evidence="2" type="ORF">DFH07DRAFT_536868</name>
</gene>
<sequence length="242" mass="25266">MPSTASFFENCTNCTISGIKINVLNGGVSSHRTTTTTTIIASHRPPPTARNQFSRNSCPPRGPNRGGGPGADDHETPDNGSNGVHEDSGARGRDSSPHSPRQTASVPSCAGRESRDSTQSRAAGANSYDPSNLSASLETTSTTYETQDITPGPVFAVHGGKNNSKPDETPPSSASGIQGNTSSNVFQPFTAFGVSDSCRVAGFDNYQHYRTHKVWGGKPGDVGAVGINSFANLYGNVQGHDL</sequence>
<dbReference type="EMBL" id="JARJLG010000008">
    <property type="protein sequence ID" value="KAJ7778661.1"/>
    <property type="molecule type" value="Genomic_DNA"/>
</dbReference>
<evidence type="ECO:0000256" key="1">
    <source>
        <dbReference type="SAM" id="MobiDB-lite"/>
    </source>
</evidence>
<feature type="compositionally biased region" description="Basic and acidic residues" evidence="1">
    <location>
        <begin position="84"/>
        <end position="96"/>
    </location>
</feature>
<evidence type="ECO:0000313" key="2">
    <source>
        <dbReference type="EMBL" id="KAJ7778661.1"/>
    </source>
</evidence>
<evidence type="ECO:0000313" key="3">
    <source>
        <dbReference type="Proteomes" id="UP001215280"/>
    </source>
</evidence>
<feature type="compositionally biased region" description="Polar residues" evidence="1">
    <location>
        <begin position="97"/>
        <end position="106"/>
    </location>
</feature>
<dbReference type="Proteomes" id="UP001215280">
    <property type="component" value="Unassembled WGS sequence"/>
</dbReference>
<accession>A0AAD7K7H3</accession>
<feature type="compositionally biased region" description="Polar residues" evidence="1">
    <location>
        <begin position="170"/>
        <end position="181"/>
    </location>
</feature>
<feature type="region of interest" description="Disordered" evidence="1">
    <location>
        <begin position="37"/>
        <end position="181"/>
    </location>
</feature>